<comment type="cofactor">
    <cofactor evidence="6">
        <name>FAD</name>
        <dbReference type="ChEBI" id="CHEBI:57692"/>
    </cofactor>
</comment>
<dbReference type="AlphaFoldDB" id="A0AAV5D9V2"/>
<comment type="caution">
    <text evidence="7">The sequence shown here is derived from an EMBL/GenBank/DDBJ whole genome shotgun (WGS) entry which is preliminary data.</text>
</comment>
<dbReference type="InterPro" id="IPR050982">
    <property type="entry name" value="Auxin_biosynth/cation_transpt"/>
</dbReference>
<dbReference type="GO" id="GO:0050661">
    <property type="term" value="F:NADP binding"/>
    <property type="evidence" value="ECO:0007669"/>
    <property type="project" value="InterPro"/>
</dbReference>
<dbReference type="GO" id="GO:0050660">
    <property type="term" value="F:flavin adenine dinucleotide binding"/>
    <property type="evidence" value="ECO:0007669"/>
    <property type="project" value="InterPro"/>
</dbReference>
<dbReference type="PANTHER" id="PTHR43539">
    <property type="entry name" value="FLAVIN-BINDING MONOOXYGENASE-LIKE PROTEIN (AFU_ORTHOLOGUE AFUA_4G09220)"/>
    <property type="match status" value="1"/>
</dbReference>
<dbReference type="InterPro" id="IPR020946">
    <property type="entry name" value="Flavin_mOase-like"/>
</dbReference>
<evidence type="ECO:0000256" key="1">
    <source>
        <dbReference type="ARBA" id="ARBA00009183"/>
    </source>
</evidence>
<keyword evidence="6" id="KW-0503">Monooxygenase</keyword>
<dbReference type="EC" id="1.-.-.-" evidence="6"/>
<dbReference type="Proteomes" id="UP001054889">
    <property type="component" value="Unassembled WGS sequence"/>
</dbReference>
<evidence type="ECO:0000313" key="8">
    <source>
        <dbReference type="Proteomes" id="UP001054889"/>
    </source>
</evidence>
<comment type="similarity">
    <text evidence="1 6">Belongs to the FMO family.</text>
</comment>
<accession>A0AAV5D9V2</accession>
<dbReference type="Pfam" id="PF00743">
    <property type="entry name" value="FMO-like"/>
    <property type="match status" value="1"/>
</dbReference>
<dbReference type="EMBL" id="BQKI01000013">
    <property type="protein sequence ID" value="GJN07307.1"/>
    <property type="molecule type" value="Genomic_DNA"/>
</dbReference>
<keyword evidence="4 6" id="KW-0560">Oxidoreductase</keyword>
<dbReference type="GO" id="GO:0004499">
    <property type="term" value="F:N,N-dimethylaniline monooxygenase activity"/>
    <property type="evidence" value="ECO:0007669"/>
    <property type="project" value="InterPro"/>
</dbReference>
<protein>
    <recommendedName>
        <fullName evidence="6">Flavin-containing monooxygenase</fullName>
        <ecNumber evidence="6">1.-.-.-</ecNumber>
    </recommendedName>
</protein>
<dbReference type="Gene3D" id="3.50.50.60">
    <property type="entry name" value="FAD/NAD(P)-binding domain"/>
    <property type="match status" value="1"/>
</dbReference>
<organism evidence="7 8">
    <name type="scientific">Eleusine coracana subsp. coracana</name>
    <dbReference type="NCBI Taxonomy" id="191504"/>
    <lineage>
        <taxon>Eukaryota</taxon>
        <taxon>Viridiplantae</taxon>
        <taxon>Streptophyta</taxon>
        <taxon>Embryophyta</taxon>
        <taxon>Tracheophyta</taxon>
        <taxon>Spermatophyta</taxon>
        <taxon>Magnoliopsida</taxon>
        <taxon>Liliopsida</taxon>
        <taxon>Poales</taxon>
        <taxon>Poaceae</taxon>
        <taxon>PACMAD clade</taxon>
        <taxon>Chloridoideae</taxon>
        <taxon>Cynodonteae</taxon>
        <taxon>Eleusininae</taxon>
        <taxon>Eleusine</taxon>
    </lineage>
</organism>
<gene>
    <name evidence="7" type="primary">ga25127</name>
    <name evidence="7" type="ORF">PR202_ga25127</name>
</gene>
<evidence type="ECO:0000256" key="4">
    <source>
        <dbReference type="ARBA" id="ARBA00023002"/>
    </source>
</evidence>
<evidence type="ECO:0000256" key="3">
    <source>
        <dbReference type="ARBA" id="ARBA00022827"/>
    </source>
</evidence>
<dbReference type="SUPFAM" id="SSF51905">
    <property type="entry name" value="FAD/NAD(P)-binding domain"/>
    <property type="match status" value="1"/>
</dbReference>
<keyword evidence="8" id="KW-1185">Reference proteome</keyword>
<comment type="catalytic activity">
    <reaction evidence="5">
        <text>indole-3-pyruvate + NADPH + O2 + H(+) = (indol-3-yl)acetate + CO2 + NADP(+) + H2O</text>
        <dbReference type="Rhea" id="RHEA:34331"/>
        <dbReference type="ChEBI" id="CHEBI:15377"/>
        <dbReference type="ChEBI" id="CHEBI:15378"/>
        <dbReference type="ChEBI" id="CHEBI:15379"/>
        <dbReference type="ChEBI" id="CHEBI:16526"/>
        <dbReference type="ChEBI" id="CHEBI:17640"/>
        <dbReference type="ChEBI" id="CHEBI:30854"/>
        <dbReference type="ChEBI" id="CHEBI:57783"/>
        <dbReference type="ChEBI" id="CHEBI:58349"/>
        <dbReference type="EC" id="1.14.13.168"/>
    </reaction>
</comment>
<reference evidence="7" key="2">
    <citation type="submission" date="2021-12" db="EMBL/GenBank/DDBJ databases">
        <title>Resequencing data analysis of finger millet.</title>
        <authorList>
            <person name="Hatakeyama M."/>
            <person name="Aluri S."/>
            <person name="Balachadran M.T."/>
            <person name="Sivarajan S.R."/>
            <person name="Poveda L."/>
            <person name="Shimizu-Inatsugi R."/>
            <person name="Schlapbach R."/>
            <person name="Sreeman S.M."/>
            <person name="Shimizu K.K."/>
        </authorList>
    </citation>
    <scope>NUCLEOTIDE SEQUENCE</scope>
</reference>
<evidence type="ECO:0000313" key="7">
    <source>
        <dbReference type="EMBL" id="GJN07307.1"/>
    </source>
</evidence>
<keyword evidence="3 6" id="KW-0274">FAD</keyword>
<evidence type="ECO:0000256" key="5">
    <source>
        <dbReference type="ARBA" id="ARBA00047707"/>
    </source>
</evidence>
<dbReference type="InterPro" id="IPR036188">
    <property type="entry name" value="FAD/NAD-bd_sf"/>
</dbReference>
<reference evidence="7" key="1">
    <citation type="journal article" date="2018" name="DNA Res.">
        <title>Multiple hybrid de novo genome assembly of finger millet, an orphan allotetraploid crop.</title>
        <authorList>
            <person name="Hatakeyama M."/>
            <person name="Aluri S."/>
            <person name="Balachadran M.T."/>
            <person name="Sivarajan S.R."/>
            <person name="Patrignani A."/>
            <person name="Gruter S."/>
            <person name="Poveda L."/>
            <person name="Shimizu-Inatsugi R."/>
            <person name="Baeten J."/>
            <person name="Francoijs K.J."/>
            <person name="Nataraja K.N."/>
            <person name="Reddy Y.A.N."/>
            <person name="Phadnis S."/>
            <person name="Ravikumar R.L."/>
            <person name="Schlapbach R."/>
            <person name="Sreeman S.M."/>
            <person name="Shimizu K.K."/>
        </authorList>
    </citation>
    <scope>NUCLEOTIDE SEQUENCE</scope>
</reference>
<keyword evidence="2 6" id="KW-0285">Flavoprotein</keyword>
<evidence type="ECO:0000256" key="2">
    <source>
        <dbReference type="ARBA" id="ARBA00022630"/>
    </source>
</evidence>
<dbReference type="GO" id="GO:0103075">
    <property type="term" value="F:indole-3-pyruvate monooxygenase activity"/>
    <property type="evidence" value="ECO:0007669"/>
    <property type="project" value="UniProtKB-EC"/>
</dbReference>
<evidence type="ECO:0000256" key="6">
    <source>
        <dbReference type="RuleBase" id="RU361177"/>
    </source>
</evidence>
<dbReference type="PANTHER" id="PTHR43539:SF30">
    <property type="entry name" value="OS11G0207700 PROTEIN"/>
    <property type="match status" value="1"/>
</dbReference>
<name>A0AAV5D9V2_ELECO</name>
<proteinExistence type="inferred from homology"/>
<sequence>MGMAGFFGYGQGMHARYNELLAIKRSQPRTASNASGLLSGRNREGADAPTYIPKDQFVKYLDKYIEDFNIRPRYRNRIESCNGENSAENIPMIPGLDSFPGETIHSSKYKSGASYSGQKVLVVGCGNSGMEIAYDLASHGANTSIVVRSPNSESMLNHDGLPKKQFPNHWKGANRLYCAGLAKRGLAGIAMDAKNIANDILRTIDLIFGQTKH</sequence>